<feature type="transmembrane region" description="Helical" evidence="1">
    <location>
        <begin position="188"/>
        <end position="210"/>
    </location>
</feature>
<dbReference type="AlphaFoldDB" id="A0A6H0UHE6"/>
<proteinExistence type="predicted"/>
<accession>A0A6H0UHE6</accession>
<keyword evidence="1" id="KW-1133">Transmembrane helix</keyword>
<evidence type="ECO:0000313" key="2">
    <source>
        <dbReference type="EMBL" id="QIW55028.1"/>
    </source>
</evidence>
<gene>
    <name evidence="2" type="ORF">GU336_12645</name>
</gene>
<reference evidence="2 3" key="1">
    <citation type="submission" date="2019-12" db="EMBL/GenBank/DDBJ databases">
        <title>Whole genome sequences of Lactococcus raffinolactis strains isolated from sewage.</title>
        <authorList>
            <person name="Ybazeta G."/>
            <person name="Ross M."/>
            <person name="Brabant-Kirwan D."/>
            <person name="Saleh M."/>
            <person name="Dillon J.A."/>
            <person name="Splinter K."/>
            <person name="Nokhbeh R."/>
        </authorList>
    </citation>
    <scope>NUCLEOTIDE SEQUENCE [LARGE SCALE GENOMIC DNA]</scope>
    <source>
        <strain evidence="2 3">Lr_19_5</strain>
        <plasmid evidence="3">plraf_19_5_1</plasmid>
    </source>
</reference>
<keyword evidence="1" id="KW-0472">Membrane</keyword>
<evidence type="ECO:0000256" key="1">
    <source>
        <dbReference type="SAM" id="Phobius"/>
    </source>
</evidence>
<keyword evidence="1" id="KW-0812">Transmembrane</keyword>
<protein>
    <submittedName>
        <fullName evidence="2">Uncharacterized protein</fullName>
    </submittedName>
</protein>
<name>A0A6H0UHE6_9LACT</name>
<keyword evidence="2" id="KW-0614">Plasmid</keyword>
<dbReference type="RefSeq" id="WP_167839257.1">
    <property type="nucleotide sequence ID" value="NZ_CP047617.1"/>
</dbReference>
<geneLocation type="plasmid" evidence="3">
    <name>plraf_19_5_1</name>
</geneLocation>
<dbReference type="EMBL" id="CP047617">
    <property type="protein sequence ID" value="QIW55028.1"/>
    <property type="molecule type" value="Genomic_DNA"/>
</dbReference>
<evidence type="ECO:0000313" key="3">
    <source>
        <dbReference type="Proteomes" id="UP000501945"/>
    </source>
</evidence>
<sequence length="275" mass="31508">MYVELHLDKKVAKQLSSTFFQKEKANQVLKELLNIAQVSNRVIPFTFSLYNDEKKQSAFWSLSADSYEIGGRNIIDNFDWYFEEDVKKFSDEKDEISKLLAYYYGAKSTETNDEPDVVSLFDNKKKTFSFFSRFKKTEEETDSTEFPDEIVTDIQEESHVTELPDIVEPNKLSEPVLEKSGKNIKGKLFFVSTMTVVFVAVSIFCVLTFVPKAPKVSKAQIVSAPKVQQVKNDKLIQSVVDKQEKGTTIEVEQKNKVVLVITKDEKGNTKITYKD</sequence>
<organism evidence="2 3">
    <name type="scientific">Pseudolactococcus raffinolactis</name>
    <dbReference type="NCBI Taxonomy" id="1366"/>
    <lineage>
        <taxon>Bacteria</taxon>
        <taxon>Bacillati</taxon>
        <taxon>Bacillota</taxon>
        <taxon>Bacilli</taxon>
        <taxon>Lactobacillales</taxon>
        <taxon>Streptococcaceae</taxon>
        <taxon>Pseudolactococcus</taxon>
    </lineage>
</organism>
<dbReference type="Proteomes" id="UP000501945">
    <property type="component" value="Plasmid pLraf_19_5_1"/>
</dbReference>